<evidence type="ECO:0000259" key="12">
    <source>
        <dbReference type="PROSITE" id="PS50211"/>
    </source>
</evidence>
<feature type="region of interest" description="Disordered" evidence="11">
    <location>
        <begin position="734"/>
        <end position="930"/>
    </location>
</feature>
<keyword evidence="9" id="KW-0206">Cytoskeleton</keyword>
<dbReference type="PROSITE" id="PS50211">
    <property type="entry name" value="DENN"/>
    <property type="match status" value="1"/>
</dbReference>
<dbReference type="InterPro" id="IPR013838">
    <property type="entry name" value="Beta-tubulin_BS"/>
</dbReference>
<dbReference type="PROSITE" id="PS00228">
    <property type="entry name" value="TUBULIN_B_AUTOREG"/>
    <property type="match status" value="1"/>
</dbReference>
<dbReference type="AlphaFoldDB" id="A0A9D3X8S8"/>
<dbReference type="InterPro" id="IPR001194">
    <property type="entry name" value="cDENN_dom"/>
</dbReference>
<feature type="region of interest" description="Disordered" evidence="11">
    <location>
        <begin position="631"/>
        <end position="657"/>
    </location>
</feature>
<dbReference type="GO" id="GO:0005525">
    <property type="term" value="F:GTP binding"/>
    <property type="evidence" value="ECO:0007669"/>
    <property type="project" value="UniProtKB-KW"/>
</dbReference>
<evidence type="ECO:0000256" key="11">
    <source>
        <dbReference type="SAM" id="MobiDB-lite"/>
    </source>
</evidence>
<keyword evidence="14" id="KW-1185">Reference proteome</keyword>
<keyword evidence="7" id="KW-0547">Nucleotide-binding</keyword>
<feature type="domain" description="UDENN" evidence="12">
    <location>
        <begin position="78"/>
        <end position="495"/>
    </location>
</feature>
<evidence type="ECO:0000313" key="14">
    <source>
        <dbReference type="Proteomes" id="UP000827986"/>
    </source>
</evidence>
<dbReference type="PRINTS" id="PR01161">
    <property type="entry name" value="TUBULIN"/>
</dbReference>
<dbReference type="GO" id="GO:0005829">
    <property type="term" value="C:cytosol"/>
    <property type="evidence" value="ECO:0007669"/>
    <property type="project" value="TreeGrafter"/>
</dbReference>
<dbReference type="Gene3D" id="3.40.50.11500">
    <property type="match status" value="1"/>
</dbReference>
<evidence type="ECO:0000256" key="1">
    <source>
        <dbReference type="ARBA" id="ARBA00004132"/>
    </source>
</evidence>
<dbReference type="Gene3D" id="6.10.140.1000">
    <property type="match status" value="1"/>
</dbReference>
<dbReference type="GO" id="GO:0006897">
    <property type="term" value="P:endocytosis"/>
    <property type="evidence" value="ECO:0007669"/>
    <property type="project" value="TreeGrafter"/>
</dbReference>
<evidence type="ECO:0000256" key="8">
    <source>
        <dbReference type="ARBA" id="ARBA00023134"/>
    </source>
</evidence>
<name>A0A9D3X8S8_9SAUR</name>
<dbReference type="Pfam" id="PF02141">
    <property type="entry name" value="DENN"/>
    <property type="match status" value="2"/>
</dbReference>
<comment type="subcellular location">
    <subcellularLocation>
        <location evidence="2">Cytoplasm</location>
        <location evidence="2">Cytoskeleton</location>
    </subcellularLocation>
    <subcellularLocation>
        <location evidence="1">Cytoplasmic vesicle</location>
        <location evidence="1">Clathrin-coated vesicle</location>
    </subcellularLocation>
</comment>
<dbReference type="EMBL" id="JAHDVG010000475">
    <property type="protein sequence ID" value="KAH1175954.1"/>
    <property type="molecule type" value="Genomic_DNA"/>
</dbReference>
<feature type="compositionally biased region" description="Gly residues" evidence="11">
    <location>
        <begin position="815"/>
        <end position="824"/>
    </location>
</feature>
<sequence>MREIVHLQAGQCGNQIGAKFWEVISDEHGIDPTGTYHGDSDLQLERINVYYNEASGGKYVPRAVLVDLEPGTMDSVRSGPFGQIFRPDNFVFDPQVLRQFPEEFDDQESIQMLPKFCFPFDIERVKESSVVQNFTFALTDLEGNQRFGFCRLAGGFRTCLCILSYLPWFEVFYKILNNIADHLAKEQLNELTELLSALYCHPVPQLNSPVNLEFVHGCPAGGAHARLYIFIPSLSRKDQKLNKLRISTGSFLNGRHRDRSQEPAGGTESPSYFIAPDLGSLPTIPESRNLTEFVVAVDVPNMLQLYGSMLYERRILLTSSKLSTLTACVQASSAMLYPMYWQHIYIPTLPPHLLDYCCAPMPYLIGVHSSLMERVRGKALEDVVILNIDTNTLESPFQDLENLPSDVVSLLKLQLKKQSATTGDGVARAFLRAQALLFGGYRDALLCTPGQPISFCQESFLNHKSSTMREFLLNAVHLQLFKQFIDERLEKLNAGVGFSDVFEQEITNSGLAAGNLRSYQLWVESLKKGGGALIHTMKNKTNPAVRNMYKYAKSHARDRLKEMRSRLRYRDLGQASSLQRGGSLKCDQLSGPILPRSTQSECLQSRLPITQHFGKSRPLRPNKRCSGMELEAQRAAPAEGHEAPLGSDAIPDGGELDKSFLETGEIDLLGEIFETLSLAAPSGRGLLYGTRSLDFCNMEEGGCYTRLRHTNPSEENLSRRQARDHECWLLAEEDDSSLEFAPPSSEEASLAEEEAGDSQHALLLPAKATRPASGMWDRGINEDEEGPPQPAEGVATLRVPWHKPFQLGEEELGGRAAGGQGGAGAELTPTTGSLGPPEEEGTGGHPEAATTGPESGQGVCRAEPCPKQDSPAPEVEPRPEQDSPTPEVEPRPEQDSPAPEVEPHPEQDSPAPDIEPHLPPDSPSSPRVQSAVALFQAKVCRQTDFRGGGPRLGAGATLPSSSWPELEEASQPPALPKVSELKKRFES</sequence>
<dbReference type="SMART" id="SM00801">
    <property type="entry name" value="dDENN"/>
    <property type="match status" value="1"/>
</dbReference>
<dbReference type="InterPro" id="IPR000217">
    <property type="entry name" value="Tubulin"/>
</dbReference>
<dbReference type="FunFam" id="3.40.50.11500:FF:000001">
    <property type="entry name" value="Putative DENN domain-containing protein 1A"/>
    <property type="match status" value="1"/>
</dbReference>
<proteinExistence type="inferred from homology"/>
<evidence type="ECO:0000256" key="6">
    <source>
        <dbReference type="ARBA" id="ARBA00022701"/>
    </source>
</evidence>
<comment type="similarity">
    <text evidence="3">Belongs to the tubulin family.</text>
</comment>
<dbReference type="Pfam" id="PF03455">
    <property type="entry name" value="dDENN"/>
    <property type="match status" value="1"/>
</dbReference>
<accession>A0A9D3X8S8</accession>
<dbReference type="SMART" id="SM00800">
    <property type="entry name" value="uDENN"/>
    <property type="match status" value="1"/>
</dbReference>
<feature type="compositionally biased region" description="Low complexity" evidence="11">
    <location>
        <begin position="738"/>
        <end position="748"/>
    </location>
</feature>
<evidence type="ECO:0000256" key="4">
    <source>
        <dbReference type="ARBA" id="ARBA00022490"/>
    </source>
</evidence>
<comment type="caution">
    <text evidence="13">The sequence shown here is derived from an EMBL/GenBank/DDBJ whole genome shotgun (WGS) entry which is preliminary data.</text>
</comment>
<evidence type="ECO:0000256" key="10">
    <source>
        <dbReference type="ARBA" id="ARBA00023329"/>
    </source>
</evidence>
<organism evidence="13 14">
    <name type="scientific">Mauremys mutica</name>
    <name type="common">yellowpond turtle</name>
    <dbReference type="NCBI Taxonomy" id="74926"/>
    <lineage>
        <taxon>Eukaryota</taxon>
        <taxon>Metazoa</taxon>
        <taxon>Chordata</taxon>
        <taxon>Craniata</taxon>
        <taxon>Vertebrata</taxon>
        <taxon>Euteleostomi</taxon>
        <taxon>Archelosauria</taxon>
        <taxon>Testudinata</taxon>
        <taxon>Testudines</taxon>
        <taxon>Cryptodira</taxon>
        <taxon>Durocryptodira</taxon>
        <taxon>Testudinoidea</taxon>
        <taxon>Geoemydidae</taxon>
        <taxon>Geoemydinae</taxon>
        <taxon>Mauremys</taxon>
    </lineage>
</organism>
<feature type="compositionally biased region" description="Low complexity" evidence="11">
    <location>
        <begin position="825"/>
        <end position="836"/>
    </location>
</feature>
<dbReference type="GO" id="GO:0005085">
    <property type="term" value="F:guanyl-nucleotide exchange factor activity"/>
    <property type="evidence" value="ECO:0007669"/>
    <property type="project" value="UniProtKB-KW"/>
</dbReference>
<evidence type="ECO:0000256" key="5">
    <source>
        <dbReference type="ARBA" id="ARBA00022658"/>
    </source>
</evidence>
<dbReference type="Pfam" id="PF00091">
    <property type="entry name" value="Tubulin"/>
    <property type="match status" value="1"/>
</dbReference>
<dbReference type="InterPro" id="IPR036525">
    <property type="entry name" value="Tubulin/FtsZ_GTPase_sf"/>
</dbReference>
<dbReference type="SMART" id="SM00799">
    <property type="entry name" value="DENN"/>
    <property type="match status" value="1"/>
</dbReference>
<keyword evidence="4" id="KW-0963">Cytoplasm</keyword>
<dbReference type="PANTHER" id="PTHR13196">
    <property type="entry name" value="DENN DOMAIN-CONTAINING"/>
    <property type="match status" value="1"/>
</dbReference>
<evidence type="ECO:0000256" key="3">
    <source>
        <dbReference type="ARBA" id="ARBA00009636"/>
    </source>
</evidence>
<dbReference type="GO" id="GO:0032456">
    <property type="term" value="P:endocytic recycling"/>
    <property type="evidence" value="ECO:0007669"/>
    <property type="project" value="TreeGrafter"/>
</dbReference>
<dbReference type="GO" id="GO:0007017">
    <property type="term" value="P:microtubule-based process"/>
    <property type="evidence" value="ECO:0007669"/>
    <property type="project" value="InterPro"/>
</dbReference>
<dbReference type="InterPro" id="IPR037516">
    <property type="entry name" value="Tripartite_DENN"/>
</dbReference>
<keyword evidence="10" id="KW-0968">Cytoplasmic vesicle</keyword>
<evidence type="ECO:0000256" key="7">
    <source>
        <dbReference type="ARBA" id="ARBA00022741"/>
    </source>
</evidence>
<reference evidence="13" key="1">
    <citation type="submission" date="2021-09" db="EMBL/GenBank/DDBJ databases">
        <title>The genome of Mauremys mutica provides insights into the evolution of semi-aquatic lifestyle.</title>
        <authorList>
            <person name="Gong S."/>
            <person name="Gao Y."/>
        </authorList>
    </citation>
    <scope>NUCLEOTIDE SEQUENCE</scope>
    <source>
        <strain evidence="13">MM-2020</strain>
        <tissue evidence="13">Muscle</tissue>
    </source>
</reference>
<dbReference type="InterPro" id="IPR005113">
    <property type="entry name" value="uDENN_dom"/>
</dbReference>
<dbReference type="PANTHER" id="PTHR13196:SF25">
    <property type="entry name" value="DENN DOMAIN-CONTAINING PROTEIN 1C"/>
    <property type="match status" value="1"/>
</dbReference>
<evidence type="ECO:0000313" key="13">
    <source>
        <dbReference type="EMBL" id="KAH1175954.1"/>
    </source>
</evidence>
<dbReference type="SUPFAM" id="SSF52490">
    <property type="entry name" value="Tubulin nucleotide-binding domain-like"/>
    <property type="match status" value="1"/>
</dbReference>
<dbReference type="InterPro" id="IPR005112">
    <property type="entry name" value="dDENN_dom"/>
</dbReference>
<dbReference type="InterPro" id="IPR040032">
    <property type="entry name" value="DENND1A/B/C"/>
</dbReference>
<dbReference type="Proteomes" id="UP000827986">
    <property type="component" value="Unassembled WGS sequence"/>
</dbReference>
<keyword evidence="6" id="KW-0493">Microtubule</keyword>
<evidence type="ECO:0000256" key="9">
    <source>
        <dbReference type="ARBA" id="ARBA00023212"/>
    </source>
</evidence>
<evidence type="ECO:0000256" key="2">
    <source>
        <dbReference type="ARBA" id="ARBA00004245"/>
    </source>
</evidence>
<gene>
    <name evidence="13" type="ORF">KIL84_020688</name>
</gene>
<keyword evidence="8" id="KW-0342">GTP-binding</keyword>
<dbReference type="GO" id="GO:0030136">
    <property type="term" value="C:clathrin-coated vesicle"/>
    <property type="evidence" value="ECO:0007669"/>
    <property type="project" value="UniProtKB-SubCell"/>
</dbReference>
<feature type="region of interest" description="Disordered" evidence="11">
    <location>
        <begin position="944"/>
        <end position="987"/>
    </location>
</feature>
<dbReference type="GO" id="GO:0005874">
    <property type="term" value="C:microtubule"/>
    <property type="evidence" value="ECO:0007669"/>
    <property type="project" value="UniProtKB-KW"/>
</dbReference>
<dbReference type="GO" id="GO:1901981">
    <property type="term" value="F:phosphatidylinositol phosphate binding"/>
    <property type="evidence" value="ECO:0007669"/>
    <property type="project" value="TreeGrafter"/>
</dbReference>
<dbReference type="InterPro" id="IPR043153">
    <property type="entry name" value="DENN_C"/>
</dbReference>
<dbReference type="Gene3D" id="3.30.450.200">
    <property type="match status" value="1"/>
</dbReference>
<keyword evidence="5" id="KW-0344">Guanine-nucleotide releasing factor</keyword>
<dbReference type="FunFam" id="3.30.450.200:FF:000003">
    <property type="entry name" value="DENN domain containing 1A"/>
    <property type="match status" value="1"/>
</dbReference>
<protein>
    <recommendedName>
        <fullName evidence="12">UDENN domain-containing protein</fullName>
    </recommendedName>
</protein>
<dbReference type="InterPro" id="IPR003008">
    <property type="entry name" value="Tubulin_FtsZ_GTPase"/>
</dbReference>